<dbReference type="STRING" id="5722.A2G7J4"/>
<sequence length="366" mass="41982">MFLWIVLTLVIAFLLWWLYRTRKPLVYYNKEGEIAPIVDKLQEIKKPYSPTPWLINRHIHTVYGMQYRPGSKMKPERQMITFEDGGIAALDWFKPKEVKPRCPVAIVIHTLGGGTREPCISNLCEAFTKHGIMAVVVNSRGCSGVPFKTRRMYNGLQIDDLDAAVKLIRKEKDPEDIYMVGFSMGAYMTAHYCATIGGITAGACCSHTYNGKEANKPFCSGFSGKFYQPFLMSKLKHQAFKNPFIDEETRKKIPELKTLVEFDRLLTIPLLGVKTPEEYYDQIRACDKIPITKVPIMFIGSDDDPFTSKHLMPIKEVLESQKCVFIETREGGHVSFIEGFAGRHTLCERLVPEWFEKVTEYYHKNK</sequence>
<dbReference type="eggNOG" id="KOG1838">
    <property type="taxonomic scope" value="Eukaryota"/>
</dbReference>
<dbReference type="VEuPathDB" id="TrichDB:TVAG_020790"/>
<comment type="similarity">
    <text evidence="1">Belongs to the AB hydrolase superfamily. AB hydrolase 4 family.</text>
</comment>
<dbReference type="Proteomes" id="UP000001542">
    <property type="component" value="Unassembled WGS sequence"/>
</dbReference>
<dbReference type="InterPro" id="IPR029058">
    <property type="entry name" value="AB_hydrolase_fold"/>
</dbReference>
<dbReference type="GO" id="GO:0034338">
    <property type="term" value="F:short-chain carboxylesterase activity"/>
    <property type="evidence" value="ECO:0000318"/>
    <property type="project" value="GO_Central"/>
</dbReference>
<dbReference type="InterPro" id="IPR050960">
    <property type="entry name" value="AB_hydrolase_4_sf"/>
</dbReference>
<dbReference type="Pfam" id="PF12146">
    <property type="entry name" value="Hydrolase_4"/>
    <property type="match status" value="1"/>
</dbReference>
<accession>A2G7J4</accession>
<dbReference type="GO" id="GO:0047372">
    <property type="term" value="F:monoacylglycerol lipase activity"/>
    <property type="evidence" value="ECO:0000318"/>
    <property type="project" value="GO_Central"/>
</dbReference>
<feature type="domain" description="Serine aminopeptidase S33" evidence="3">
    <location>
        <begin position="103"/>
        <end position="308"/>
    </location>
</feature>
<dbReference type="InterPro" id="IPR012020">
    <property type="entry name" value="ABHD4"/>
</dbReference>
<proteinExistence type="inferred from homology"/>
<dbReference type="InParanoid" id="A2G7J4"/>
<reference evidence="4" key="2">
    <citation type="journal article" date="2007" name="Science">
        <title>Draft genome sequence of the sexually transmitted pathogen Trichomonas vaginalis.</title>
        <authorList>
            <person name="Carlton J.M."/>
            <person name="Hirt R.P."/>
            <person name="Silva J.C."/>
            <person name="Delcher A.L."/>
            <person name="Schatz M."/>
            <person name="Zhao Q."/>
            <person name="Wortman J.R."/>
            <person name="Bidwell S.L."/>
            <person name="Alsmark U.C.M."/>
            <person name="Besteiro S."/>
            <person name="Sicheritz-Ponten T."/>
            <person name="Noel C.J."/>
            <person name="Dacks J.B."/>
            <person name="Foster P.G."/>
            <person name="Simillion C."/>
            <person name="Van de Peer Y."/>
            <person name="Miranda-Saavedra D."/>
            <person name="Barton G.J."/>
            <person name="Westrop G.D."/>
            <person name="Mueller S."/>
            <person name="Dessi D."/>
            <person name="Fiori P.L."/>
            <person name="Ren Q."/>
            <person name="Paulsen I."/>
            <person name="Zhang H."/>
            <person name="Bastida-Corcuera F.D."/>
            <person name="Simoes-Barbosa A."/>
            <person name="Brown M.T."/>
            <person name="Hayes R.D."/>
            <person name="Mukherjee M."/>
            <person name="Okumura C.Y."/>
            <person name="Schneider R."/>
            <person name="Smith A.J."/>
            <person name="Vanacova S."/>
            <person name="Villalvazo M."/>
            <person name="Haas B.J."/>
            <person name="Pertea M."/>
            <person name="Feldblyum T.V."/>
            <person name="Utterback T.R."/>
            <person name="Shu C.L."/>
            <person name="Osoegawa K."/>
            <person name="de Jong P.J."/>
            <person name="Hrdy I."/>
            <person name="Horvathova L."/>
            <person name="Zubacova Z."/>
            <person name="Dolezal P."/>
            <person name="Malik S.B."/>
            <person name="Logsdon J.M. Jr."/>
            <person name="Henze K."/>
            <person name="Gupta A."/>
            <person name="Wang C.C."/>
            <person name="Dunne R.L."/>
            <person name="Upcroft J.A."/>
            <person name="Upcroft P."/>
            <person name="White O."/>
            <person name="Salzberg S.L."/>
            <person name="Tang P."/>
            <person name="Chiu C.-H."/>
            <person name="Lee Y.-S."/>
            <person name="Embley T.M."/>
            <person name="Coombs G.H."/>
            <person name="Mottram J.C."/>
            <person name="Tachezy J."/>
            <person name="Fraser-Liggett C.M."/>
            <person name="Johnson P.J."/>
        </authorList>
    </citation>
    <scope>NUCLEOTIDE SEQUENCE [LARGE SCALE GENOMIC DNA]</scope>
    <source>
        <strain evidence="4">G3</strain>
    </source>
</reference>
<dbReference type="OMA" id="HCTGEDV"/>
<dbReference type="SUPFAM" id="SSF53474">
    <property type="entry name" value="alpha/beta-Hydrolases"/>
    <property type="match status" value="1"/>
</dbReference>
<dbReference type="VEuPathDB" id="TrichDB:TVAGG3_0670250"/>
<evidence type="ECO:0000313" key="5">
    <source>
        <dbReference type="Proteomes" id="UP000001542"/>
    </source>
</evidence>
<feature type="active site" description="Charge relay system" evidence="2">
    <location>
        <position position="183"/>
    </location>
</feature>
<name>A2G7J4_TRIV3</name>
<evidence type="ECO:0000259" key="3">
    <source>
        <dbReference type="Pfam" id="PF12146"/>
    </source>
</evidence>
<feature type="active site" description="Charge relay system" evidence="2">
    <location>
        <position position="333"/>
    </location>
</feature>
<dbReference type="PIRSF" id="PIRSF005211">
    <property type="entry name" value="Ab_hydro_YheT"/>
    <property type="match status" value="1"/>
</dbReference>
<dbReference type="PANTHER" id="PTHR10794:SF63">
    <property type="entry name" value="ALPHA_BETA HYDROLASE 1, ISOFORM A"/>
    <property type="match status" value="1"/>
</dbReference>
<reference evidence="4" key="1">
    <citation type="submission" date="2006-10" db="EMBL/GenBank/DDBJ databases">
        <authorList>
            <person name="Amadeo P."/>
            <person name="Zhao Q."/>
            <person name="Wortman J."/>
            <person name="Fraser-Liggett C."/>
            <person name="Carlton J."/>
        </authorList>
    </citation>
    <scope>NUCLEOTIDE SEQUENCE</scope>
    <source>
        <strain evidence="4">G3</strain>
    </source>
</reference>
<dbReference type="EMBL" id="DS114554">
    <property type="protein sequence ID" value="EAX86869.1"/>
    <property type="molecule type" value="Genomic_DNA"/>
</dbReference>
<keyword evidence="5" id="KW-1185">Reference proteome</keyword>
<organism evidence="4 5">
    <name type="scientific">Trichomonas vaginalis (strain ATCC PRA-98 / G3)</name>
    <dbReference type="NCBI Taxonomy" id="412133"/>
    <lineage>
        <taxon>Eukaryota</taxon>
        <taxon>Metamonada</taxon>
        <taxon>Parabasalia</taxon>
        <taxon>Trichomonadida</taxon>
        <taxon>Trichomonadidae</taxon>
        <taxon>Trichomonas</taxon>
    </lineage>
</organism>
<dbReference type="GO" id="GO:0006629">
    <property type="term" value="P:lipid metabolic process"/>
    <property type="evidence" value="ECO:0000318"/>
    <property type="project" value="GO_Central"/>
</dbReference>
<dbReference type="Gene3D" id="3.40.50.1820">
    <property type="entry name" value="alpha/beta hydrolase"/>
    <property type="match status" value="1"/>
</dbReference>
<evidence type="ECO:0000256" key="1">
    <source>
        <dbReference type="ARBA" id="ARBA00010884"/>
    </source>
</evidence>
<dbReference type="SMR" id="A2G7J4"/>
<evidence type="ECO:0000256" key="2">
    <source>
        <dbReference type="PIRSR" id="PIRSR005211-1"/>
    </source>
</evidence>
<evidence type="ECO:0000313" key="4">
    <source>
        <dbReference type="EMBL" id="EAX86869.1"/>
    </source>
</evidence>
<feature type="active site" description="Charge relay system" evidence="2">
    <location>
        <position position="304"/>
    </location>
</feature>
<dbReference type="OrthoDB" id="247542at2759"/>
<dbReference type="PANTHER" id="PTHR10794">
    <property type="entry name" value="ABHYDROLASE DOMAIN-CONTAINING PROTEIN"/>
    <property type="match status" value="1"/>
</dbReference>
<protein>
    <submittedName>
        <fullName evidence="4">Clan SC, family S33, methylesterase-like serine peptidase</fullName>
    </submittedName>
</protein>
<dbReference type="InterPro" id="IPR022742">
    <property type="entry name" value="Hydrolase_4"/>
</dbReference>
<gene>
    <name evidence="4" type="ORF">TVAG_020790</name>
</gene>
<dbReference type="AlphaFoldDB" id="A2G7J4"/>